<feature type="repeat" description="ANK" evidence="16">
    <location>
        <begin position="879"/>
        <end position="911"/>
    </location>
</feature>
<dbReference type="EMBL" id="BPLQ01006978">
    <property type="protein sequence ID" value="GIY26840.1"/>
    <property type="molecule type" value="Genomic_DNA"/>
</dbReference>
<dbReference type="InterPro" id="IPR027417">
    <property type="entry name" value="P-loop_NTPase"/>
</dbReference>
<keyword evidence="4" id="KW-0964">Secreted</keyword>
<dbReference type="InterPro" id="IPR036770">
    <property type="entry name" value="Ankyrin_rpt-contain_sf"/>
</dbReference>
<keyword evidence="13" id="KW-0638">Presynaptic neurotoxin</keyword>
<evidence type="ECO:0000256" key="18">
    <source>
        <dbReference type="SAM" id="MobiDB-lite"/>
    </source>
</evidence>
<dbReference type="GO" id="GO:0006887">
    <property type="term" value="P:exocytosis"/>
    <property type="evidence" value="ECO:0007669"/>
    <property type="project" value="UniProtKB-KW"/>
</dbReference>
<keyword evidence="9" id="KW-0677">Repeat</keyword>
<dbReference type="PROSITE" id="PS50089">
    <property type="entry name" value="ZF_RING_2"/>
    <property type="match status" value="1"/>
</dbReference>
<comment type="subcellular location">
    <subcellularLocation>
        <location evidence="2">Secreted</location>
    </subcellularLocation>
    <subcellularLocation>
        <location evidence="1">Target cell membrane</location>
    </subcellularLocation>
</comment>
<evidence type="ECO:0000256" key="13">
    <source>
        <dbReference type="ARBA" id="ARBA00023028"/>
    </source>
</evidence>
<keyword evidence="5" id="KW-1052">Target cell membrane</keyword>
<accession>A0AAV4S2S8</accession>
<keyword evidence="10 17" id="KW-0479">Metal-binding</keyword>
<proteinExistence type="predicted"/>
<evidence type="ECO:0000256" key="3">
    <source>
        <dbReference type="ARBA" id="ARBA00022483"/>
    </source>
</evidence>
<evidence type="ECO:0000259" key="19">
    <source>
        <dbReference type="PROSITE" id="PS50089"/>
    </source>
</evidence>
<evidence type="ECO:0000256" key="11">
    <source>
        <dbReference type="ARBA" id="ARBA00022803"/>
    </source>
</evidence>
<keyword evidence="7" id="KW-0800">Toxin</keyword>
<dbReference type="InterPro" id="IPR058018">
    <property type="entry name" value="AAA_lid_TANC1/2"/>
</dbReference>
<evidence type="ECO:0000256" key="17">
    <source>
        <dbReference type="PROSITE-ProRule" id="PRU00175"/>
    </source>
</evidence>
<dbReference type="PROSITE" id="PS50088">
    <property type="entry name" value="ANK_REPEAT"/>
    <property type="match status" value="4"/>
</dbReference>
<evidence type="ECO:0000256" key="8">
    <source>
        <dbReference type="ARBA" id="ARBA00022699"/>
    </source>
</evidence>
<feature type="repeat" description="ANK" evidence="16">
    <location>
        <begin position="657"/>
        <end position="689"/>
    </location>
</feature>
<evidence type="ECO:0000256" key="6">
    <source>
        <dbReference type="ARBA" id="ARBA00022553"/>
    </source>
</evidence>
<feature type="repeat" description="ANK" evidence="16">
    <location>
        <begin position="846"/>
        <end position="878"/>
    </location>
</feature>
<sequence>MLLWPWEWEDWVRPIRTLFSRRRRSRWKEKWDKGVCSSCKQPFDTGKKRRVVDSCGHKRCYSCLCADDACPICAREVVVYKSPHVMKYPNEKHEIQTSNETSNRKRKRISIESGNDSTNANNVVMHFQQRKSKRFSQISNISAEFSFDATFPSMSSNSITLKPLYFEVPQTEEVSSFLYRDWIFQEINKVTEMSDLRGVLLVGDEGCGKTSLILQLVDWSSFGRKRKSGILNDITPSSLCLFEKLASQVVGYHFCQTDCRETCLIPDFIHSLAAQLCQAPQLTEYRDFLLRDDSCQNLLSLEACIEDPDRAFQKGILEPLGNHVKYPVAPSILVIDSVPESEGPSRSISSFLASYISQFPSWLKIVMSVNSDEVNIVSSLPFHRINLDCAMVKVRDDLLRYINCRINSGITLKANVSACRDEKQISRFAEHLAKSEHATFLFVKLILDLLQQNHLVIKSSSFKVIPVSLDEVFTLMFSLRFPSTATFSKVRPILEICLASIRPLTAIEIFYSLESASLTPSFSWSEFTQILRTLSGILIQRKDETLMLSHPALRSWLLKTNRFCCNIRSGHSYLALLPMRLRYPFATDKELEFVYHLSRSNLFENDECLRALLVHHSSITPLNLLRAPQVLAWTDEQVIRLLLKTGVNLNSNTEVPKKHPILNQASKAGLLKIVQLLLEFGADPNISDAFGTTPLMEAVDNGHLKIVEILLTAGTQIHAQDKVGRCALSAAAEKGSFHVVVLLAESKNWPSGILRSQAIQRALIAASGNSNFHICEYLIKIRDSSENSIQAFKSACSLGQEAVCQYFLDSSFSGKDVLFQASARGYLPVLKVLADKNFPLDMKDKSGRTALMWACIYGKIDAVRFLLERGSDISIKDMDSCTLLHMAAMYADSHLVSLLLSKTADFEVKNKEYRTPLECAISVRNISTTLGLLKGGVAIGSGAFECAYGHARLYSLLLDKLLSDGVSLYEKGHFIEANQRFEYAMSKAIFGENLEQIRNRLQEGLHLCKIKMKKEEGQENDDGKVTKLRTDGILTDATNIFSIPSFYK</sequence>
<protein>
    <submittedName>
        <fullName evidence="20">Protein TANC2</fullName>
    </submittedName>
</protein>
<gene>
    <name evidence="20" type="primary">TANC2</name>
    <name evidence="20" type="ORF">CDAR_480621</name>
</gene>
<keyword evidence="8" id="KW-0528">Neurotoxin</keyword>
<evidence type="ECO:0000256" key="9">
    <source>
        <dbReference type="ARBA" id="ARBA00022737"/>
    </source>
</evidence>
<keyword evidence="10 17" id="KW-0863">Zinc-finger</keyword>
<keyword evidence="12" id="KW-0862">Zinc</keyword>
<feature type="region of interest" description="Disordered" evidence="18">
    <location>
        <begin position="93"/>
        <end position="117"/>
    </location>
</feature>
<evidence type="ECO:0000256" key="10">
    <source>
        <dbReference type="ARBA" id="ARBA00022771"/>
    </source>
</evidence>
<evidence type="ECO:0000256" key="12">
    <source>
        <dbReference type="ARBA" id="ARBA00022833"/>
    </source>
</evidence>
<evidence type="ECO:0000256" key="16">
    <source>
        <dbReference type="PROSITE-ProRule" id="PRU00023"/>
    </source>
</evidence>
<evidence type="ECO:0000313" key="21">
    <source>
        <dbReference type="Proteomes" id="UP001054837"/>
    </source>
</evidence>
<dbReference type="GO" id="GO:0008270">
    <property type="term" value="F:zinc ion binding"/>
    <property type="evidence" value="ECO:0007669"/>
    <property type="project" value="UniProtKB-KW"/>
</dbReference>
<dbReference type="GO" id="GO:0044218">
    <property type="term" value="C:other organism cell membrane"/>
    <property type="evidence" value="ECO:0007669"/>
    <property type="project" value="UniProtKB-KW"/>
</dbReference>
<dbReference type="AlphaFoldDB" id="A0AAV4S2S8"/>
<reference evidence="20 21" key="1">
    <citation type="submission" date="2021-06" db="EMBL/GenBank/DDBJ databases">
        <title>Caerostris darwini draft genome.</title>
        <authorList>
            <person name="Kono N."/>
            <person name="Arakawa K."/>
        </authorList>
    </citation>
    <scope>NUCLEOTIDE SEQUENCE [LARGE SCALE GENOMIC DNA]</scope>
</reference>
<dbReference type="GO" id="GO:0005576">
    <property type="term" value="C:extracellular region"/>
    <property type="evidence" value="ECO:0007669"/>
    <property type="project" value="UniProtKB-SubCell"/>
</dbReference>
<dbReference type="GO" id="GO:0044231">
    <property type="term" value="C:host cell presynaptic membrane"/>
    <property type="evidence" value="ECO:0007669"/>
    <property type="project" value="UniProtKB-KW"/>
</dbReference>
<dbReference type="InterPro" id="IPR050889">
    <property type="entry name" value="Dendritic_Spine_Reg/Scaffold"/>
</dbReference>
<evidence type="ECO:0000313" key="20">
    <source>
        <dbReference type="EMBL" id="GIY26840.1"/>
    </source>
</evidence>
<keyword evidence="21" id="KW-1185">Reference proteome</keyword>
<dbReference type="SUPFAM" id="SSF48403">
    <property type="entry name" value="Ankyrin repeat"/>
    <property type="match status" value="1"/>
</dbReference>
<dbReference type="InterPro" id="IPR056884">
    <property type="entry name" value="NPHP3-like_N"/>
</dbReference>
<organism evidence="20 21">
    <name type="scientific">Caerostris darwini</name>
    <dbReference type="NCBI Taxonomy" id="1538125"/>
    <lineage>
        <taxon>Eukaryota</taxon>
        <taxon>Metazoa</taxon>
        <taxon>Ecdysozoa</taxon>
        <taxon>Arthropoda</taxon>
        <taxon>Chelicerata</taxon>
        <taxon>Arachnida</taxon>
        <taxon>Araneae</taxon>
        <taxon>Araneomorphae</taxon>
        <taxon>Entelegynae</taxon>
        <taxon>Araneoidea</taxon>
        <taxon>Araneidae</taxon>
        <taxon>Caerostris</taxon>
    </lineage>
</organism>
<keyword evidence="11" id="KW-0802">TPR repeat</keyword>
<dbReference type="Gene3D" id="1.25.40.20">
    <property type="entry name" value="Ankyrin repeat-containing domain"/>
    <property type="match status" value="2"/>
</dbReference>
<dbReference type="Pfam" id="PF25521">
    <property type="entry name" value="WHD_TANC1"/>
    <property type="match status" value="1"/>
</dbReference>
<dbReference type="Pfam" id="PF00023">
    <property type="entry name" value="Ank"/>
    <property type="match status" value="1"/>
</dbReference>
<evidence type="ECO:0000256" key="5">
    <source>
        <dbReference type="ARBA" id="ARBA00022537"/>
    </source>
</evidence>
<dbReference type="GO" id="GO:0090729">
    <property type="term" value="F:toxin activity"/>
    <property type="evidence" value="ECO:0007669"/>
    <property type="project" value="UniProtKB-KW"/>
</dbReference>
<evidence type="ECO:0000256" key="7">
    <source>
        <dbReference type="ARBA" id="ARBA00022656"/>
    </source>
</evidence>
<dbReference type="SUPFAM" id="SSF57850">
    <property type="entry name" value="RING/U-box"/>
    <property type="match status" value="1"/>
</dbReference>
<dbReference type="Pfam" id="PF25520">
    <property type="entry name" value="AAA_lid_TANC1"/>
    <property type="match status" value="1"/>
</dbReference>
<evidence type="ECO:0000256" key="4">
    <source>
        <dbReference type="ARBA" id="ARBA00022525"/>
    </source>
</evidence>
<dbReference type="Pfam" id="PF12796">
    <property type="entry name" value="Ank_2"/>
    <property type="match status" value="2"/>
</dbReference>
<feature type="domain" description="RING-type" evidence="19">
    <location>
        <begin position="36"/>
        <end position="73"/>
    </location>
</feature>
<evidence type="ECO:0000256" key="1">
    <source>
        <dbReference type="ARBA" id="ARBA00004175"/>
    </source>
</evidence>
<dbReference type="Pfam" id="PF24883">
    <property type="entry name" value="NPHP3_N"/>
    <property type="match status" value="1"/>
</dbReference>
<dbReference type="PANTHER" id="PTHR24166">
    <property type="entry name" value="ROLLING PEBBLES, ISOFORM B"/>
    <property type="match status" value="1"/>
</dbReference>
<evidence type="ECO:0000256" key="2">
    <source>
        <dbReference type="ARBA" id="ARBA00004613"/>
    </source>
</evidence>
<keyword evidence="3" id="KW-0268">Exocytosis</keyword>
<dbReference type="SMART" id="SM00248">
    <property type="entry name" value="ANK"/>
    <property type="match status" value="7"/>
</dbReference>
<dbReference type="Proteomes" id="UP001054837">
    <property type="component" value="Unassembled WGS sequence"/>
</dbReference>
<feature type="repeat" description="ANK" evidence="16">
    <location>
        <begin position="690"/>
        <end position="722"/>
    </location>
</feature>
<evidence type="ECO:0000256" key="14">
    <source>
        <dbReference type="ARBA" id="ARBA00023043"/>
    </source>
</evidence>
<keyword evidence="15" id="KW-1053">Target membrane</keyword>
<dbReference type="InterPro" id="IPR058056">
    <property type="entry name" value="WH_TANC1/2"/>
</dbReference>
<name>A0AAV4S2S8_9ARAC</name>
<dbReference type="InterPro" id="IPR001841">
    <property type="entry name" value="Znf_RING"/>
</dbReference>
<dbReference type="SUPFAM" id="SSF52540">
    <property type="entry name" value="P-loop containing nucleoside triphosphate hydrolases"/>
    <property type="match status" value="1"/>
</dbReference>
<evidence type="ECO:0000256" key="15">
    <source>
        <dbReference type="ARBA" id="ARBA00023298"/>
    </source>
</evidence>
<dbReference type="InterPro" id="IPR002110">
    <property type="entry name" value="Ankyrin_rpt"/>
</dbReference>
<dbReference type="PANTHER" id="PTHR24166:SF55">
    <property type="entry name" value="ROLLING PEBBLES, ISOFORM B"/>
    <property type="match status" value="1"/>
</dbReference>
<dbReference type="PROSITE" id="PS50297">
    <property type="entry name" value="ANK_REP_REGION"/>
    <property type="match status" value="4"/>
</dbReference>
<keyword evidence="6" id="KW-0597">Phosphoprotein</keyword>
<keyword evidence="14 16" id="KW-0040">ANK repeat</keyword>
<comment type="caution">
    <text evidence="20">The sequence shown here is derived from an EMBL/GenBank/DDBJ whole genome shotgun (WGS) entry which is preliminary data.</text>
</comment>
<keyword evidence="5" id="KW-0472">Membrane</keyword>